<evidence type="ECO:0000313" key="1">
    <source>
        <dbReference type="EMBL" id="KKS03422.1"/>
    </source>
</evidence>
<sequence length="99" mass="11469">MIKLRELPVNARVFVSPGAFIKFEEKLYINLNSQINAVCDPSRYFTVEVTRQEQGVLVNMSTLPEPLLALEIVDKIFKRIIDDHFHPITLEGYRLFDTC</sequence>
<protein>
    <submittedName>
        <fullName evidence="1">Uncharacterized protein</fullName>
    </submittedName>
</protein>
<gene>
    <name evidence="1" type="ORF">UU55_C0002G0027</name>
</gene>
<name>A0A0G0VUR4_UNCKA</name>
<accession>A0A0G0VUR4</accession>
<organism evidence="1 2">
    <name type="scientific">candidate division WWE3 bacterium GW2011_GWC2_41_23</name>
    <dbReference type="NCBI Taxonomy" id="1619123"/>
    <lineage>
        <taxon>Bacteria</taxon>
        <taxon>Katanobacteria</taxon>
    </lineage>
</organism>
<reference evidence="1 2" key="1">
    <citation type="journal article" date="2015" name="Nature">
        <title>rRNA introns, odd ribosomes, and small enigmatic genomes across a large radiation of phyla.</title>
        <authorList>
            <person name="Brown C.T."/>
            <person name="Hug L.A."/>
            <person name="Thomas B.C."/>
            <person name="Sharon I."/>
            <person name="Castelle C.J."/>
            <person name="Singh A."/>
            <person name="Wilkins M.J."/>
            <person name="Williams K.H."/>
            <person name="Banfield J.F."/>
        </authorList>
    </citation>
    <scope>NUCLEOTIDE SEQUENCE [LARGE SCALE GENOMIC DNA]</scope>
</reference>
<dbReference type="Proteomes" id="UP000033947">
    <property type="component" value="Unassembled WGS sequence"/>
</dbReference>
<dbReference type="AlphaFoldDB" id="A0A0G0VUR4"/>
<dbReference type="EMBL" id="LCBB01000002">
    <property type="protein sequence ID" value="KKS03422.1"/>
    <property type="molecule type" value="Genomic_DNA"/>
</dbReference>
<comment type="caution">
    <text evidence="1">The sequence shown here is derived from an EMBL/GenBank/DDBJ whole genome shotgun (WGS) entry which is preliminary data.</text>
</comment>
<evidence type="ECO:0000313" key="2">
    <source>
        <dbReference type="Proteomes" id="UP000033947"/>
    </source>
</evidence>
<proteinExistence type="predicted"/>